<dbReference type="PANTHER" id="PTHR46224">
    <property type="entry name" value="ANKYRIN REPEAT FAMILY PROTEIN"/>
    <property type="match status" value="1"/>
</dbReference>
<evidence type="ECO:0000313" key="2">
    <source>
        <dbReference type="EMBL" id="KAF2120141.1"/>
    </source>
</evidence>
<name>A0A6A5ZPF1_9PLEO</name>
<dbReference type="Proteomes" id="UP000799770">
    <property type="component" value="Unassembled WGS sequence"/>
</dbReference>
<dbReference type="Gene3D" id="1.25.40.20">
    <property type="entry name" value="Ankyrin repeat-containing domain"/>
    <property type="match status" value="1"/>
</dbReference>
<sequence>MLSQSELNSALNYAVRKGSIDIVRTLQQCGARLTYLTFQDAIERGNVALFATFMDYGWNIDSTEFEYPAVANTVSHPDLLRWLLEKGANPNTRSTRALGSCGPKITPLSCAALEPETLGLEILLEYGASMDNEALFHAIDRHMSGTIAHLKILLDHGADINHWTRRWGAPLHFAVRCNTEDKLKYLLDRGADPTIRDLVGRTPAEVALADGKHNLYEILRRLPDAKGICGVVT</sequence>
<feature type="repeat" description="ANK" evidence="1">
    <location>
        <begin position="166"/>
        <end position="198"/>
    </location>
</feature>
<accession>A0A6A5ZPF1</accession>
<dbReference type="OrthoDB" id="539213at2759"/>
<dbReference type="PROSITE" id="PS50297">
    <property type="entry name" value="ANK_REP_REGION"/>
    <property type="match status" value="1"/>
</dbReference>
<keyword evidence="1" id="KW-0040">ANK repeat</keyword>
<keyword evidence="3" id="KW-1185">Reference proteome</keyword>
<gene>
    <name evidence="2" type="ORF">BDV96DRAFT_486135</name>
</gene>
<dbReference type="EMBL" id="ML977314">
    <property type="protein sequence ID" value="KAF2120141.1"/>
    <property type="molecule type" value="Genomic_DNA"/>
</dbReference>
<protein>
    <submittedName>
        <fullName evidence="2">Ankyrin repeat-containing domain protein</fullName>
    </submittedName>
</protein>
<dbReference type="Pfam" id="PF12796">
    <property type="entry name" value="Ank_2"/>
    <property type="match status" value="1"/>
</dbReference>
<dbReference type="SUPFAM" id="SSF48403">
    <property type="entry name" value="Ankyrin repeat"/>
    <property type="match status" value="1"/>
</dbReference>
<dbReference type="InterPro" id="IPR036770">
    <property type="entry name" value="Ankyrin_rpt-contain_sf"/>
</dbReference>
<proteinExistence type="predicted"/>
<evidence type="ECO:0000256" key="1">
    <source>
        <dbReference type="PROSITE-ProRule" id="PRU00023"/>
    </source>
</evidence>
<reference evidence="2" key="1">
    <citation type="journal article" date="2020" name="Stud. Mycol.">
        <title>101 Dothideomycetes genomes: a test case for predicting lifestyles and emergence of pathogens.</title>
        <authorList>
            <person name="Haridas S."/>
            <person name="Albert R."/>
            <person name="Binder M."/>
            <person name="Bloem J."/>
            <person name="Labutti K."/>
            <person name="Salamov A."/>
            <person name="Andreopoulos B."/>
            <person name="Baker S."/>
            <person name="Barry K."/>
            <person name="Bills G."/>
            <person name="Bluhm B."/>
            <person name="Cannon C."/>
            <person name="Castanera R."/>
            <person name="Culley D."/>
            <person name="Daum C."/>
            <person name="Ezra D."/>
            <person name="Gonzalez J."/>
            <person name="Henrissat B."/>
            <person name="Kuo A."/>
            <person name="Liang C."/>
            <person name="Lipzen A."/>
            <person name="Lutzoni F."/>
            <person name="Magnuson J."/>
            <person name="Mondo S."/>
            <person name="Nolan M."/>
            <person name="Ohm R."/>
            <person name="Pangilinan J."/>
            <person name="Park H.-J."/>
            <person name="Ramirez L."/>
            <person name="Alfaro M."/>
            <person name="Sun H."/>
            <person name="Tritt A."/>
            <person name="Yoshinaga Y."/>
            <person name="Zwiers L.-H."/>
            <person name="Turgeon B."/>
            <person name="Goodwin S."/>
            <person name="Spatafora J."/>
            <person name="Crous P."/>
            <person name="Grigoriev I."/>
        </authorList>
    </citation>
    <scope>NUCLEOTIDE SEQUENCE</scope>
    <source>
        <strain evidence="2">CBS 627.86</strain>
    </source>
</reference>
<evidence type="ECO:0000313" key="3">
    <source>
        <dbReference type="Proteomes" id="UP000799770"/>
    </source>
</evidence>
<dbReference type="InterPro" id="IPR051616">
    <property type="entry name" value="Cul2-RING_E3_ligase_SR"/>
</dbReference>
<dbReference type="AlphaFoldDB" id="A0A6A5ZPF1"/>
<dbReference type="InterPro" id="IPR002110">
    <property type="entry name" value="Ankyrin_rpt"/>
</dbReference>
<organism evidence="2 3">
    <name type="scientific">Lophiotrema nucula</name>
    <dbReference type="NCBI Taxonomy" id="690887"/>
    <lineage>
        <taxon>Eukaryota</taxon>
        <taxon>Fungi</taxon>
        <taxon>Dikarya</taxon>
        <taxon>Ascomycota</taxon>
        <taxon>Pezizomycotina</taxon>
        <taxon>Dothideomycetes</taxon>
        <taxon>Pleosporomycetidae</taxon>
        <taxon>Pleosporales</taxon>
        <taxon>Lophiotremataceae</taxon>
        <taxon>Lophiotrema</taxon>
    </lineage>
</organism>
<dbReference type="SMART" id="SM00248">
    <property type="entry name" value="ANK"/>
    <property type="match status" value="4"/>
</dbReference>
<dbReference type="PROSITE" id="PS50088">
    <property type="entry name" value="ANK_REPEAT"/>
    <property type="match status" value="1"/>
</dbReference>